<dbReference type="AlphaFoldDB" id="A0A8B7PDE7"/>
<evidence type="ECO:0000256" key="1">
    <source>
        <dbReference type="ARBA" id="ARBA00004123"/>
    </source>
</evidence>
<dbReference type="SMART" id="SM00355">
    <property type="entry name" value="ZnF_C2H2"/>
    <property type="match status" value="6"/>
</dbReference>
<keyword evidence="6" id="KW-0677">Repeat</keyword>
<dbReference type="GO" id="GO:0005634">
    <property type="term" value="C:nucleus"/>
    <property type="evidence" value="ECO:0007669"/>
    <property type="project" value="UniProtKB-SubCell"/>
</dbReference>
<evidence type="ECO:0000256" key="9">
    <source>
        <dbReference type="ARBA" id="ARBA00022833"/>
    </source>
</evidence>
<feature type="compositionally biased region" description="Polar residues" evidence="16">
    <location>
        <begin position="106"/>
        <end position="125"/>
    </location>
</feature>
<name>A0A8B7PDE7_HYAAZ</name>
<evidence type="ECO:0000256" key="3">
    <source>
        <dbReference type="ARBA" id="ARBA00022473"/>
    </source>
</evidence>
<evidence type="ECO:0000313" key="19">
    <source>
        <dbReference type="RefSeq" id="XP_018024118.2"/>
    </source>
</evidence>
<keyword evidence="5" id="KW-0479">Metal-binding</keyword>
<feature type="domain" description="C2H2-type" evidence="17">
    <location>
        <begin position="564"/>
        <end position="591"/>
    </location>
</feature>
<dbReference type="Pfam" id="PF00096">
    <property type="entry name" value="zf-C2H2"/>
    <property type="match status" value="5"/>
</dbReference>
<dbReference type="PANTHER" id="PTHR14196:SF12">
    <property type="entry name" value="ZINC FINGER PROTEIN 208-LIKE"/>
    <property type="match status" value="1"/>
</dbReference>
<keyword evidence="9" id="KW-0862">Zinc</keyword>
<reference evidence="19" key="1">
    <citation type="submission" date="2025-08" db="UniProtKB">
        <authorList>
            <consortium name="RefSeq"/>
        </authorList>
    </citation>
    <scope>IDENTIFICATION</scope>
    <source>
        <tissue evidence="19">Whole organism</tissue>
    </source>
</reference>
<comment type="similarity">
    <text evidence="2">Belongs to the krueppel C2H2-type zinc-finger protein family.</text>
</comment>
<keyword evidence="3" id="KW-0217">Developmental protein</keyword>
<dbReference type="GeneID" id="108679887"/>
<dbReference type="SUPFAM" id="SSF57667">
    <property type="entry name" value="beta-beta-alpha zinc fingers"/>
    <property type="match status" value="3"/>
</dbReference>
<dbReference type="GO" id="GO:0007399">
    <property type="term" value="P:nervous system development"/>
    <property type="evidence" value="ECO:0007669"/>
    <property type="project" value="UniProtKB-KW"/>
</dbReference>
<keyword evidence="13" id="KW-0804">Transcription</keyword>
<keyword evidence="12" id="KW-0238">DNA-binding</keyword>
<dbReference type="OrthoDB" id="5062908at2759"/>
<dbReference type="FunFam" id="3.30.160.60:FF:000227">
    <property type="entry name" value="fez family zinc finger protein 1"/>
    <property type="match status" value="1"/>
</dbReference>
<feature type="compositionally biased region" description="Basic residues" evidence="16">
    <location>
        <begin position="794"/>
        <end position="805"/>
    </location>
</feature>
<evidence type="ECO:0000259" key="17">
    <source>
        <dbReference type="PROSITE" id="PS50157"/>
    </source>
</evidence>
<feature type="domain" description="C2H2-type" evidence="17">
    <location>
        <begin position="620"/>
        <end position="647"/>
    </location>
</feature>
<evidence type="ECO:0000256" key="10">
    <source>
        <dbReference type="ARBA" id="ARBA00022902"/>
    </source>
</evidence>
<dbReference type="PROSITE" id="PS00028">
    <property type="entry name" value="ZINC_FINGER_C2H2_1"/>
    <property type="match status" value="6"/>
</dbReference>
<feature type="compositionally biased region" description="Low complexity" evidence="16">
    <location>
        <begin position="203"/>
        <end position="213"/>
    </location>
</feature>
<feature type="domain" description="C2H2-type" evidence="17">
    <location>
        <begin position="592"/>
        <end position="619"/>
    </location>
</feature>
<dbReference type="FunFam" id="3.30.160.60:FF:000164">
    <property type="entry name" value="Fez family zinc finger protein 2"/>
    <property type="match status" value="1"/>
</dbReference>
<feature type="region of interest" description="Disordered" evidence="16">
    <location>
        <begin position="787"/>
        <end position="819"/>
    </location>
</feature>
<dbReference type="FunFam" id="3.30.160.60:FF:000863">
    <property type="entry name" value="fez family zinc finger protein 2"/>
    <property type="match status" value="1"/>
</dbReference>
<dbReference type="Gene3D" id="3.30.160.60">
    <property type="entry name" value="Classic Zinc Finger"/>
    <property type="match status" value="6"/>
</dbReference>
<keyword evidence="14" id="KW-0539">Nucleus</keyword>
<dbReference type="KEGG" id="hazt:108679887"/>
<accession>A0A8B7PDE7</accession>
<dbReference type="GO" id="GO:0000977">
    <property type="term" value="F:RNA polymerase II transcription regulatory region sequence-specific DNA binding"/>
    <property type="evidence" value="ECO:0007669"/>
    <property type="project" value="TreeGrafter"/>
</dbReference>
<dbReference type="FunFam" id="3.30.160.60:FF:000251">
    <property type="entry name" value="FEZ family zinc finger 2"/>
    <property type="match status" value="1"/>
</dbReference>
<feature type="domain" description="C2H2-type" evidence="17">
    <location>
        <begin position="648"/>
        <end position="675"/>
    </location>
</feature>
<feature type="compositionally biased region" description="Polar residues" evidence="16">
    <location>
        <begin position="184"/>
        <end position="194"/>
    </location>
</feature>
<feature type="region of interest" description="Disordered" evidence="16">
    <location>
        <begin position="728"/>
        <end position="757"/>
    </location>
</feature>
<dbReference type="FunFam" id="3.30.160.60:FF:000194">
    <property type="entry name" value="Fez family zinc finger protein 2"/>
    <property type="match status" value="1"/>
</dbReference>
<dbReference type="Proteomes" id="UP000694843">
    <property type="component" value="Unplaced"/>
</dbReference>
<sequence>MANPDIISAAQNDLTVIEAGNSFGPGLSDSRPERRSPVQIAYKSKELTTYRNFTDPYASMTERHLKITSSQSHFASLEERASKPMQSPDLHDEMRKSTERLRVDQEPTNFSQKKSAQAISTSVSRSMVNIHGHSSRRAVMNGECHTTNNSEDPNIMNQSEKEDGLRFPIKGDNMNRVNEACMDNSIQGNSPMNLSSHDDDRTSSTTVHTTVDSISAASPVGDHTSDLSGSRDHTAERPQKLSQAVKRGASTLAFSIDRIMEPTPKKARLPQDEERRSNLVRPRLLQPTLASHGRASSGSQFLAQYPLLYHYYQQMGSSLPAISSLSPSPNKDVDSRRPLNITPHSLSAFTRLNNLQEAREDLQCNRPGQSHYFDSTDRRHRLFSPQLKTQQTPVTTLSRNRTQIKYARPTSYFTPYVPKEKLLIENHAFCPVYNASKYNRPLAASHGAQSSRNNIDADSNLWTSKPEHSSQTNRTKESSQSTNFSPRSSDERQRCPATSSSADQPSSDEEDEHIVIDETDNSPRLYSSCPRREEEGAEPHGTSGEGAPSSPSDPMTRGASHKTFTCLECGKVFNAHYNLTRHMPVHTGARPFICKVCGKGFRQASTLCRHKIIHTAEKPHKCHTCGKAFNRSSTLNTHVRIHQNYKPWVCEYCGKGFHQKGNYKNHKLTHSGEKAYKCHVCNKAFHQIYNLTFHMHTHNDKKPFQCTLCGKGFCRNFDLKKHVRKLHENAPYSGVSPPSSPQPSEGETQTSSAPVKREPTYDCANATILQRHLSLLPSLVTNAAGSLGSSLNVHPHHLHHHHQHHQQQQPGGSHRFSAHIGNPFFMNSAGLHAGPGTFLNKLPSLLG</sequence>
<feature type="compositionally biased region" description="Polar residues" evidence="16">
    <location>
        <begin position="496"/>
        <end position="505"/>
    </location>
</feature>
<evidence type="ECO:0000256" key="6">
    <source>
        <dbReference type="ARBA" id="ARBA00022737"/>
    </source>
</evidence>
<evidence type="ECO:0000256" key="8">
    <source>
        <dbReference type="ARBA" id="ARBA00022782"/>
    </source>
</evidence>
<keyword evidence="7 15" id="KW-0863">Zinc-finger</keyword>
<keyword evidence="18" id="KW-1185">Reference proteome</keyword>
<evidence type="ECO:0000256" key="14">
    <source>
        <dbReference type="ARBA" id="ARBA00023242"/>
    </source>
</evidence>
<keyword evidence="4" id="KW-0678">Repressor</keyword>
<dbReference type="InterPro" id="IPR050717">
    <property type="entry name" value="C2H2-ZF_Transcription_Reg"/>
</dbReference>
<proteinExistence type="inferred from homology"/>
<evidence type="ECO:0000256" key="15">
    <source>
        <dbReference type="PROSITE-ProRule" id="PRU00042"/>
    </source>
</evidence>
<dbReference type="InterPro" id="IPR013087">
    <property type="entry name" value="Znf_C2H2_type"/>
</dbReference>
<keyword evidence="10" id="KW-0524">Neurogenesis</keyword>
<dbReference type="Pfam" id="PF13912">
    <property type="entry name" value="zf-C2H2_6"/>
    <property type="match status" value="1"/>
</dbReference>
<feature type="compositionally biased region" description="Basic and acidic residues" evidence="16">
    <location>
        <begin position="258"/>
        <end position="277"/>
    </location>
</feature>
<dbReference type="GO" id="GO:0000981">
    <property type="term" value="F:DNA-binding transcription factor activity, RNA polymerase II-specific"/>
    <property type="evidence" value="ECO:0007669"/>
    <property type="project" value="TreeGrafter"/>
</dbReference>
<keyword evidence="8" id="KW-0221">Differentiation</keyword>
<organism evidence="18 19">
    <name type="scientific">Hyalella azteca</name>
    <name type="common">Amphipod</name>
    <dbReference type="NCBI Taxonomy" id="294128"/>
    <lineage>
        <taxon>Eukaryota</taxon>
        <taxon>Metazoa</taxon>
        <taxon>Ecdysozoa</taxon>
        <taxon>Arthropoda</taxon>
        <taxon>Crustacea</taxon>
        <taxon>Multicrustacea</taxon>
        <taxon>Malacostraca</taxon>
        <taxon>Eumalacostraca</taxon>
        <taxon>Peracarida</taxon>
        <taxon>Amphipoda</taxon>
        <taxon>Senticaudata</taxon>
        <taxon>Talitrida</taxon>
        <taxon>Talitroidea</taxon>
        <taxon>Hyalellidae</taxon>
        <taxon>Hyalella</taxon>
    </lineage>
</organism>
<dbReference type="GO" id="GO:0008270">
    <property type="term" value="F:zinc ion binding"/>
    <property type="evidence" value="ECO:0007669"/>
    <property type="project" value="UniProtKB-KW"/>
</dbReference>
<feature type="region of interest" description="Disordered" evidence="16">
    <location>
        <begin position="105"/>
        <end position="125"/>
    </location>
</feature>
<feature type="region of interest" description="Disordered" evidence="16">
    <location>
        <begin position="444"/>
        <end position="559"/>
    </location>
</feature>
<comment type="subcellular location">
    <subcellularLocation>
        <location evidence="1">Nucleus</location>
    </subcellularLocation>
</comment>
<dbReference type="PANTHER" id="PTHR14196">
    <property type="entry name" value="ODD-SKIPPED - RELATED"/>
    <property type="match status" value="1"/>
</dbReference>
<evidence type="ECO:0000256" key="4">
    <source>
        <dbReference type="ARBA" id="ARBA00022491"/>
    </source>
</evidence>
<evidence type="ECO:0000256" key="2">
    <source>
        <dbReference type="ARBA" id="ARBA00006991"/>
    </source>
</evidence>
<feature type="domain" description="C2H2-type" evidence="17">
    <location>
        <begin position="704"/>
        <end position="732"/>
    </location>
</feature>
<feature type="compositionally biased region" description="Basic and acidic residues" evidence="16">
    <location>
        <begin position="223"/>
        <end position="239"/>
    </location>
</feature>
<feature type="region of interest" description="Disordered" evidence="16">
    <location>
        <begin position="183"/>
        <end position="285"/>
    </location>
</feature>
<keyword evidence="11" id="KW-0805">Transcription regulation</keyword>
<dbReference type="OMA" id="HENAPYS"/>
<dbReference type="InterPro" id="IPR036236">
    <property type="entry name" value="Znf_C2H2_sf"/>
</dbReference>
<evidence type="ECO:0000313" key="18">
    <source>
        <dbReference type="Proteomes" id="UP000694843"/>
    </source>
</evidence>
<evidence type="ECO:0000256" key="5">
    <source>
        <dbReference type="ARBA" id="ARBA00022723"/>
    </source>
</evidence>
<dbReference type="GO" id="GO:0030154">
    <property type="term" value="P:cell differentiation"/>
    <property type="evidence" value="ECO:0007669"/>
    <property type="project" value="UniProtKB-KW"/>
</dbReference>
<evidence type="ECO:0000256" key="16">
    <source>
        <dbReference type="SAM" id="MobiDB-lite"/>
    </source>
</evidence>
<evidence type="ECO:0000256" key="11">
    <source>
        <dbReference type="ARBA" id="ARBA00023015"/>
    </source>
</evidence>
<feature type="compositionally biased region" description="Polar residues" evidence="16">
    <location>
        <begin position="447"/>
        <end position="487"/>
    </location>
</feature>
<evidence type="ECO:0000256" key="7">
    <source>
        <dbReference type="ARBA" id="ARBA00022771"/>
    </source>
</evidence>
<protein>
    <submittedName>
        <fullName evidence="19">Zinc finger protein 271</fullName>
    </submittedName>
</protein>
<feature type="domain" description="C2H2-type" evidence="17">
    <location>
        <begin position="676"/>
        <end position="703"/>
    </location>
</feature>
<dbReference type="RefSeq" id="XP_018024118.2">
    <property type="nucleotide sequence ID" value="XM_018168629.2"/>
</dbReference>
<dbReference type="PROSITE" id="PS50157">
    <property type="entry name" value="ZINC_FINGER_C2H2_2"/>
    <property type="match status" value="6"/>
</dbReference>
<gene>
    <name evidence="19" type="primary">LOC108679887</name>
</gene>
<evidence type="ECO:0000256" key="13">
    <source>
        <dbReference type="ARBA" id="ARBA00023163"/>
    </source>
</evidence>
<dbReference type="FunFam" id="3.30.160.60:FF:000103">
    <property type="entry name" value="FEZ family zinc finger 1"/>
    <property type="match status" value="1"/>
</dbReference>
<feature type="compositionally biased region" description="Acidic residues" evidence="16">
    <location>
        <begin position="506"/>
        <end position="520"/>
    </location>
</feature>
<evidence type="ECO:0000256" key="12">
    <source>
        <dbReference type="ARBA" id="ARBA00023125"/>
    </source>
</evidence>